<protein>
    <submittedName>
        <fullName evidence="1">NAD(P)-binding protein</fullName>
    </submittedName>
</protein>
<reference evidence="1 2" key="1">
    <citation type="journal article" date="2018" name="Mol. Biol. Evol.">
        <title>Broad Genomic Sampling Reveals a Smut Pathogenic Ancestry of the Fungal Clade Ustilaginomycotina.</title>
        <authorList>
            <person name="Kijpornyongpan T."/>
            <person name="Mondo S.J."/>
            <person name="Barry K."/>
            <person name="Sandor L."/>
            <person name="Lee J."/>
            <person name="Lipzen A."/>
            <person name="Pangilinan J."/>
            <person name="LaButti K."/>
            <person name="Hainaut M."/>
            <person name="Henrissat B."/>
            <person name="Grigoriev I.V."/>
            <person name="Spatafora J.W."/>
            <person name="Aime M.C."/>
        </authorList>
    </citation>
    <scope>NUCLEOTIDE SEQUENCE [LARGE SCALE GENOMIC DNA]</scope>
    <source>
        <strain evidence="1 2">SA 807</strain>
    </source>
</reference>
<feature type="non-terminal residue" evidence="1">
    <location>
        <position position="1"/>
    </location>
</feature>
<sequence length="267" mass="28823">ALVAIGAFFLYRLTSKHNIRTKAHKDWSNWRDEVAVVTGGGSGIGADVVKRLASLGTRVAILDLNEPREVKTSDLIRFYQTDVTDIAAIQKSRDAIHKDFGAVSILVNNAGVANAGGGIAEANPKRTALTIQVNLLAIFHVTHIFLPDMLEKNHGHVVTVASAASFAPLARGVDYSVSKAGAMAFVEGLHHELATVYEKPGIHATCVHPGWVTTPMTAKMFKPECYKDFLTPGEVGKAIVDQIQAGASESIYLPASISYLRWLRILP</sequence>
<dbReference type="EMBL" id="KZ819727">
    <property type="protein sequence ID" value="PWN53408.1"/>
    <property type="molecule type" value="Genomic_DNA"/>
</dbReference>
<feature type="non-terminal residue" evidence="1">
    <location>
        <position position="267"/>
    </location>
</feature>
<gene>
    <name evidence="1" type="ORF">IE53DRAFT_295660</name>
</gene>
<dbReference type="Proteomes" id="UP000245626">
    <property type="component" value="Unassembled WGS sequence"/>
</dbReference>
<name>A0ACD0P5I7_9BASI</name>
<evidence type="ECO:0000313" key="2">
    <source>
        <dbReference type="Proteomes" id="UP000245626"/>
    </source>
</evidence>
<keyword evidence="2" id="KW-1185">Reference proteome</keyword>
<proteinExistence type="predicted"/>
<organism evidence="1 2">
    <name type="scientific">Violaceomyces palustris</name>
    <dbReference type="NCBI Taxonomy" id="1673888"/>
    <lineage>
        <taxon>Eukaryota</taxon>
        <taxon>Fungi</taxon>
        <taxon>Dikarya</taxon>
        <taxon>Basidiomycota</taxon>
        <taxon>Ustilaginomycotina</taxon>
        <taxon>Ustilaginomycetes</taxon>
        <taxon>Violaceomycetales</taxon>
        <taxon>Violaceomycetaceae</taxon>
        <taxon>Violaceomyces</taxon>
    </lineage>
</organism>
<accession>A0ACD0P5I7</accession>
<evidence type="ECO:0000313" key="1">
    <source>
        <dbReference type="EMBL" id="PWN53408.1"/>
    </source>
</evidence>